<dbReference type="NCBIfam" id="TIGR01451">
    <property type="entry name" value="B_ant_repeat"/>
    <property type="match status" value="2"/>
</dbReference>
<evidence type="ECO:0000256" key="2">
    <source>
        <dbReference type="ARBA" id="ARBA00022525"/>
    </source>
</evidence>
<evidence type="ECO:0000313" key="11">
    <source>
        <dbReference type="Proteomes" id="UP001597011"/>
    </source>
</evidence>
<keyword evidence="4" id="KW-0106">Calcium</keyword>
<dbReference type="EMBL" id="JBHTIB010000008">
    <property type="protein sequence ID" value="MFD0835455.1"/>
    <property type="molecule type" value="Genomic_DNA"/>
</dbReference>
<dbReference type="InterPro" id="IPR059100">
    <property type="entry name" value="TSP3_bac"/>
</dbReference>
<feature type="compositionally biased region" description="Polar residues" evidence="5">
    <location>
        <begin position="1905"/>
        <end position="1916"/>
    </location>
</feature>
<dbReference type="Gene3D" id="1.10.238.10">
    <property type="entry name" value="EF-hand"/>
    <property type="match status" value="1"/>
</dbReference>
<gene>
    <name evidence="10" type="ORF">ACFQ0I_06770</name>
</gene>
<dbReference type="PANTHER" id="PTHR37467:SF1">
    <property type="entry name" value="EXPORTED CALCIUM-BINDING GLYCOPROTEIN"/>
    <property type="match status" value="1"/>
</dbReference>
<feature type="region of interest" description="Disordered" evidence="5">
    <location>
        <begin position="1825"/>
        <end position="1869"/>
    </location>
</feature>
<dbReference type="InterPro" id="IPR001434">
    <property type="entry name" value="OmcB-like_DUF11"/>
</dbReference>
<evidence type="ECO:0000259" key="8">
    <source>
        <dbReference type="Pfam" id="PF17517"/>
    </source>
</evidence>
<accession>A0ABW3BQN9</accession>
<feature type="compositionally biased region" description="Low complexity" evidence="5">
    <location>
        <begin position="1412"/>
        <end position="1431"/>
    </location>
</feature>
<feature type="domain" description="IgGFc-binding protein N-terminal" evidence="8">
    <location>
        <begin position="147"/>
        <end position="457"/>
    </location>
</feature>
<dbReference type="InterPro" id="IPR053180">
    <property type="entry name" value="Ca-binding_acidic-repeat"/>
</dbReference>
<dbReference type="Pfam" id="PF13585">
    <property type="entry name" value="CHU_C"/>
    <property type="match status" value="1"/>
</dbReference>
<evidence type="ECO:0000256" key="5">
    <source>
        <dbReference type="SAM" id="MobiDB-lite"/>
    </source>
</evidence>
<dbReference type="InterPro" id="IPR035234">
    <property type="entry name" value="IgGFc-bd_N"/>
</dbReference>
<feature type="compositionally biased region" description="Acidic residues" evidence="5">
    <location>
        <begin position="2128"/>
        <end position="2141"/>
    </location>
</feature>
<dbReference type="Pfam" id="PF18884">
    <property type="entry name" value="TSP3_bac"/>
    <property type="match status" value="37"/>
</dbReference>
<dbReference type="SUPFAM" id="SSF103647">
    <property type="entry name" value="TSP type-3 repeat"/>
    <property type="match status" value="3"/>
</dbReference>
<protein>
    <submittedName>
        <fullName evidence="10">Gliding motility-associated C-terminal domain-containing protein</fullName>
    </submittedName>
</protein>
<comment type="subcellular location">
    <subcellularLocation>
        <location evidence="1">Secreted</location>
    </subcellularLocation>
</comment>
<dbReference type="InterPro" id="IPR026341">
    <property type="entry name" value="T9SS_type_B"/>
</dbReference>
<evidence type="ECO:0000259" key="7">
    <source>
        <dbReference type="Pfam" id="PF01345"/>
    </source>
</evidence>
<dbReference type="Gene3D" id="4.10.1080.10">
    <property type="entry name" value="TSP type-3 repeat"/>
    <property type="match status" value="2"/>
</dbReference>
<proteinExistence type="predicted"/>
<feature type="region of interest" description="Disordered" evidence="5">
    <location>
        <begin position="1394"/>
        <end position="1558"/>
    </location>
</feature>
<sequence>MKNITKLFLFFLLFFALLTNSLHAQLDSEHFLPPLKQAFNNVAIQQQEIYLSTSETTPFSVQVYRGNNPVPIGTITGLANGAPKLFSSFISLPDGDNDITLVTNANTGVVLSNSGLRFLAPGGQKFYVNYRGRSGAQAGSLTAKGRRALGLEFRWGGIPNRASNANLTTSLGIMASEDNTVVNVFGYNPNCQFRVGNNAGGNTADSFSITLNAGQTYVIEAATNQTSANVDGWLGATITSDKPIAISNGGLNVGIRNGSQSRDVGIDQPVPVSILGKEYVFVRGNGSDESEFPIIVGTKNSTDVFVGGTYFATINDGEYVEIPGSNYSGSSAGANMFVRTSKDAYAFQCLTGLPNAIQTIGMNFIAPLNCLLPSILDEIPAINLIAGSATNESAITIIASSATSDANITVTDSNGAVVLPASKPALGTSEWKTFFVNGLTGQVKVNSTGPIAVGTFGSQGSNAGFAGYFSGFDTVPTVGLSVSGSGCFPSTILQENSGTFDAYQWYKDDVLIPGATANTYTPLSIGDYFVKVTKGSCTYDSGLLEVYNCDPDILITKTDNQDPIDELENVTFTIRVKSLGVNPVTNVVIQDVLPAGFTLVSATPSSGTWTNPNWTIGTMTAGQIRNLVIVAKADYGTGGTTITNTITNTQDQVDSNASVDDPNEPVTILIIDNDGDGVTNADEISNGTDPNDSCSFVLANATVPPSAAWNAGDCDGDGVTNQQEITDGTNPLNDCSYVSINISLTVTSSADCDGDGVTNANEATDGTDGQNPCSFVLASATVAPNATWIAADCDGDGVTNGQEVTDNTSPLDDCLFVTANITATVTSTADCDGDGVTNANEATDGTDGQDPCSFVLASASVAPSAAWNATDCDEDGATNGQEITNGTNPLIPNTLPDSLIVTEGFNGTVNVLANDDFLPGANTSLVDAGTGTAGGTISFDSSTGVLTYTPLAGEEGTTVTINYTVCNTAALPQVCRTNTVTITVLDDSDNDGIPDVTDLDDDNDGIPDTYEAGGNNPNTDADNDGVPAYLDEDDTNNTIGNDTPGIAKLYDFDGDGIPNHLDLDSDNDAIPDVIEAGYSDTNNDGLYDSVNYGTNGLINEVETAPDSGILISSPINTDATSDVSPGYTLYNFLDVDSDNDGITDTTEAFSNNSNYNDVNNDGQVDGFLVDFTDADRNGWYDPMDAEAVFPTPLNSDADALPNYLDLDSDGDGLPDTFEGNFQVTDGDNDGIVGTGIPADSDGDGLADTNDPNAVGNFVCANPSCFGFNQDRDNDGFKNYLDIDIDNDGILDNIEGQSTFSYRPPTGLDTDGDGIDDAYDVNNGGVGIGYTNTDGGSAPDYADTNSDGVDGVGDAFDILENATANAIDGPLDLVDNGNGSAVPDGMVDPAQFVDADGDGLHDDFEYANPATDLTNNTSNPLNATNNNQLPTNHPDSDPVGGDRDWRELSAQDKDNDGIPDVTDLDDDNDGILDTVEDENLDLDGDPRTNPTDTDGDGIPDYFDLDSDNDGIPDYTEAGGTNDPDGNGQEGSGVLGSADVDAQGRPLDTAPGGLIPIDTDGDGIPDYKDLDSDNDGIADVIEAGGIDGNGNGQYGSGIANDADADGLIDAIDPSLGGTPLIILDTDGDGKFNYVDLDSDNDTIPDNVEGQSTVGYLAPSGIDTDKDGLDNTYDTNNGGTALVVVDTDGDTTPDYLDLDSDNDGAFDIVEAGNGVADTNTDGRTNRAVGNNGLDNLIETIDNFSDPNGNYNNPKVDFPDADGDVLIGGDVDYRDNTFTDTDGDGLGDGNDSDPNNPCDPVQVAGYTGYDSTNAIWQAADCDGDGVTNGNEFTNGTDPYATTDTDGDGVSDELEDAGPDGNPATTVDNTDKNNPCDPVQAASYTGFDNTNAIWQAADCDGDGVINGNEFTNGTNPYATTDTDGDGISDELEDAGPDGNPTTISDNTDKNNPCDPAQAAGYTGYVATNAIWQAADCDGDTVTNGQEVTNGTDPYSNVDTDGDGINDDLEIQNGTDETNPCDPVQAAGYTGYVAANAIWQAADCDGDTVTNGQEVTNGTDPYSNIDTDGDGINDDLEIQNGTDENNPCDPAQAAGYTGYVATNAIWQAADCDGDTVFNGDEVTNGTDPYSNVDTDGDGINDDLENSDGNDAANPCDPAQAAGYTGYVATNAIWQAADCDGDGVPNSQEVTNGTDPYSNVDTDGDGINDDLEIQNGTDEANPCDPLQSAGYTGYVATNAIWQAADCDGDGVNNGQEVTNGTDPYSNVDTDGDGINDDLEIQNGTDETNPCDPVQAAGYTGYVATNAIWQAADCDGDGVNNGQEVTNGTDPYSNVDTDGDGINDDLEIQNGTDEANPCDPLQAAGYTGYVASNVIWAAADCDGDGVNNGQEVTNGTDPYSNVDTDGDGINDDLEIQNGTDETNPCDPAQAAGYTGYVATNAIWQAADCDGDGVPNSQEVTNGTDPYSNVDTDGDGINDDLEIQNGTDEANPCDPLQAAGYTGYVATNAIWQAADCDGDGVNNGQEVTNGTDPYSNVDTDGDGINDDLEIQNGTDETNPCDPSQSPGYTGYVATNVIWAAADCDGDGVNNGQEVTNGTDPYSNVDTDGDGINDDLEIQNGTDEANPCDPLQAAGYTGYVATNVIWAAADCDGDGVNNGQEVTNGTDPYSNVDTDGDGINDDLEIQNGTDETNPCDPVQVAGYTGYVASNAIWQAADCDGDGVNNGQEVTNGTDPYSNVDTDGDGINDDLEIQNGTDEANPCDPAQAAGYTGYVASNAIWQAADCDGDGVNNGQEVTDNTDPLDDCSYVTSSISVVVTSTADCDGDGVTNAYEATDGTDGQDPCSFVLASATVAPSAAWNTADCDGDGVTNGQEVTDNTDPLDDCSYVTASITSPVNSTGDCDGDGVIDATEIANGTNPKDACSYNVADITEPVTAATDCDGDGVIDATEIANGTDPKDSCSYNVADITESITSTSDCDGDGVIDATEIANGTNPKDACSYDVADITEPVTATSDCDGDGVIDATEIANGTDPKDACSYNVSDITVPVTTIADCTAEIEVTKIADYFGVRLGDVINYTITVENIGNVRITNLFLVDNFIDAQGNVISLSTPVTFESSDLDSPEGTLLVGETATYTASFVISQQAINASGVSNSVVATGNAPNGDTVSDISDDGDDFDGNTFDDPTETQLGCLITYNEFSPNNDGVNDTFVIGCIENYPNNKLEIYNRWGNIVYSKRNYNNEFDGTSNGRATVNTSEKLPDGTYYYVLDLGDGSKPKVGWLYINR</sequence>
<keyword evidence="2" id="KW-0964">Secreted</keyword>
<dbReference type="NCBIfam" id="TIGR04131">
    <property type="entry name" value="Bac_Flav_CTERM"/>
    <property type="match status" value="1"/>
</dbReference>
<feature type="compositionally biased region" description="Polar residues" evidence="5">
    <location>
        <begin position="1825"/>
        <end position="1839"/>
    </location>
</feature>
<evidence type="ECO:0000259" key="9">
    <source>
        <dbReference type="Pfam" id="PF24346"/>
    </source>
</evidence>
<reference evidence="11" key="1">
    <citation type="journal article" date="2019" name="Int. J. Syst. Evol. Microbiol.">
        <title>The Global Catalogue of Microorganisms (GCM) 10K type strain sequencing project: providing services to taxonomists for standard genome sequencing and annotation.</title>
        <authorList>
            <consortium name="The Broad Institute Genomics Platform"/>
            <consortium name="The Broad Institute Genome Sequencing Center for Infectious Disease"/>
            <person name="Wu L."/>
            <person name="Ma J."/>
        </authorList>
    </citation>
    <scope>NUCLEOTIDE SEQUENCE [LARGE SCALE GENOMIC DNA]</scope>
    <source>
        <strain evidence="11">CCUG 60529</strain>
    </source>
</reference>
<feature type="compositionally biased region" description="Polar residues" evidence="5">
    <location>
        <begin position="2116"/>
        <end position="2127"/>
    </location>
</feature>
<feature type="compositionally biased region" description="Low complexity" evidence="5">
    <location>
        <begin position="1549"/>
        <end position="1558"/>
    </location>
</feature>
<feature type="compositionally biased region" description="Acidic residues" evidence="5">
    <location>
        <begin position="1461"/>
        <end position="1482"/>
    </location>
</feature>
<feature type="region of interest" description="Disordered" evidence="5">
    <location>
        <begin position="1773"/>
        <end position="1792"/>
    </location>
</feature>
<feature type="compositionally biased region" description="Acidic residues" evidence="5">
    <location>
        <begin position="1840"/>
        <end position="1853"/>
    </location>
</feature>
<evidence type="ECO:0000256" key="1">
    <source>
        <dbReference type="ARBA" id="ARBA00004613"/>
    </source>
</evidence>
<dbReference type="PROSITE" id="PS00018">
    <property type="entry name" value="EF_HAND_1"/>
    <property type="match status" value="5"/>
</dbReference>
<feature type="signal peptide" evidence="6">
    <location>
        <begin position="1"/>
        <end position="24"/>
    </location>
</feature>
<dbReference type="Pfam" id="PF17517">
    <property type="entry name" value="IgGFc_binding"/>
    <property type="match status" value="1"/>
</dbReference>
<feature type="compositionally biased region" description="Acidic residues" evidence="5">
    <location>
        <begin position="993"/>
        <end position="1005"/>
    </location>
</feature>
<dbReference type="InterPro" id="IPR011992">
    <property type="entry name" value="EF-hand-dom_pair"/>
</dbReference>
<dbReference type="Pfam" id="PF24346">
    <property type="entry name" value="DUF7507"/>
    <property type="match status" value="1"/>
</dbReference>
<feature type="compositionally biased region" description="Acidic residues" evidence="5">
    <location>
        <begin position="1492"/>
        <end position="1509"/>
    </location>
</feature>
<keyword evidence="11" id="KW-1185">Reference proteome</keyword>
<name>A0ABW3BQN9_9FLAO</name>
<feature type="region of interest" description="Disordered" evidence="5">
    <location>
        <begin position="993"/>
        <end position="1021"/>
    </location>
</feature>
<dbReference type="PANTHER" id="PTHR37467">
    <property type="entry name" value="EXPORTED CALCIUM-BINDING GLYCOPROTEIN-RELATED"/>
    <property type="match status" value="1"/>
</dbReference>
<dbReference type="SUPFAM" id="SSF47473">
    <property type="entry name" value="EF-hand"/>
    <property type="match status" value="1"/>
</dbReference>
<feature type="compositionally biased region" description="Basic and acidic residues" evidence="5">
    <location>
        <begin position="1433"/>
        <end position="1455"/>
    </location>
</feature>
<feature type="domain" description="DUF7507" evidence="9">
    <location>
        <begin position="3046"/>
        <end position="3158"/>
    </location>
</feature>
<comment type="caution">
    <text evidence="10">The sequence shown here is derived from an EMBL/GenBank/DDBJ whole genome shotgun (WGS) entry which is preliminary data.</text>
</comment>
<organism evidence="10 11">
    <name type="scientific">Mariniflexile aquimaris</name>
    <dbReference type="NCBI Taxonomy" id="881009"/>
    <lineage>
        <taxon>Bacteria</taxon>
        <taxon>Pseudomonadati</taxon>
        <taxon>Bacteroidota</taxon>
        <taxon>Flavobacteriia</taxon>
        <taxon>Flavobacteriales</taxon>
        <taxon>Flavobacteriaceae</taxon>
        <taxon>Mariniflexile</taxon>
    </lineage>
</organism>
<feature type="region of interest" description="Disordered" evidence="5">
    <location>
        <begin position="1905"/>
        <end position="1946"/>
    </location>
</feature>
<dbReference type="InterPro" id="IPR047589">
    <property type="entry name" value="DUF11_rpt"/>
</dbReference>
<evidence type="ECO:0000256" key="3">
    <source>
        <dbReference type="ARBA" id="ARBA00022729"/>
    </source>
</evidence>
<dbReference type="Proteomes" id="UP001597011">
    <property type="component" value="Unassembled WGS sequence"/>
</dbReference>
<feature type="compositionally biased region" description="Acidic residues" evidence="5">
    <location>
        <begin position="1917"/>
        <end position="1930"/>
    </location>
</feature>
<dbReference type="InterPro" id="IPR028974">
    <property type="entry name" value="TSP_type-3_rpt"/>
</dbReference>
<keyword evidence="3 6" id="KW-0732">Signal</keyword>
<dbReference type="Pfam" id="PF01345">
    <property type="entry name" value="DUF11"/>
    <property type="match status" value="1"/>
</dbReference>
<feature type="chain" id="PRO_5046911859" evidence="6">
    <location>
        <begin position="25"/>
        <end position="3274"/>
    </location>
</feature>
<feature type="domain" description="DUF11" evidence="7">
    <location>
        <begin position="552"/>
        <end position="658"/>
    </location>
</feature>
<dbReference type="InterPro" id="IPR018247">
    <property type="entry name" value="EF_Hand_1_Ca_BS"/>
</dbReference>
<evidence type="ECO:0000313" key="10">
    <source>
        <dbReference type="EMBL" id="MFD0835455.1"/>
    </source>
</evidence>
<evidence type="ECO:0000256" key="4">
    <source>
        <dbReference type="ARBA" id="ARBA00022837"/>
    </source>
</evidence>
<evidence type="ECO:0000256" key="6">
    <source>
        <dbReference type="SAM" id="SignalP"/>
    </source>
</evidence>
<feature type="region of interest" description="Disordered" evidence="5">
    <location>
        <begin position="2116"/>
        <end position="2142"/>
    </location>
</feature>
<dbReference type="InterPro" id="IPR055354">
    <property type="entry name" value="DUF7507"/>
</dbReference>
<dbReference type="RefSeq" id="WP_379940629.1">
    <property type="nucleotide sequence ID" value="NZ_JBHTIB010000008.1"/>
</dbReference>